<evidence type="ECO:0000256" key="2">
    <source>
        <dbReference type="SAM" id="Phobius"/>
    </source>
</evidence>
<proteinExistence type="predicted"/>
<evidence type="ECO:0000313" key="4">
    <source>
        <dbReference type="EMBL" id="PMD12276.1"/>
    </source>
</evidence>
<accession>A0A2J6PEF9</accession>
<feature type="transmembrane region" description="Helical" evidence="2">
    <location>
        <begin position="211"/>
        <end position="235"/>
    </location>
</feature>
<gene>
    <name evidence="4" type="ORF">NA56DRAFT_652639</name>
</gene>
<evidence type="ECO:0000256" key="1">
    <source>
        <dbReference type="SAM" id="MobiDB-lite"/>
    </source>
</evidence>
<dbReference type="PANTHER" id="PTHR34502">
    <property type="entry name" value="DUF6594 DOMAIN-CONTAINING PROTEIN-RELATED"/>
    <property type="match status" value="1"/>
</dbReference>
<sequence length="290" mass="32710">MASAGTHGPPRRALDDSLQPSNTESNDKEPAQSSSLETALLSDIVERLEGVRAARRFEKLGMVHLLRLQVQISQLETHFWNRPSSLMLEESDSHEESWLFEKLMRYNKALLEQKQILALPKLIMKEDSASNQVLKNFFSNAGLWESEDLVSLDPCSCPPACRPTGISKFLYLPKWEDYYKNGNENVPNPLDQTSRKGKKSLRSLLSFTRDWLIGLLLIGFFAVLPAASILVLYTIPTSHKRLWAILGETVFLVCVLTLWNTWSREKRDIVAYMTGLAAVQVIFVGSVIGS</sequence>
<feature type="region of interest" description="Disordered" evidence="1">
    <location>
        <begin position="1"/>
        <end position="35"/>
    </location>
</feature>
<keyword evidence="2" id="KW-0812">Transmembrane</keyword>
<reference evidence="4 5" key="1">
    <citation type="submission" date="2016-05" db="EMBL/GenBank/DDBJ databases">
        <title>A degradative enzymes factory behind the ericoid mycorrhizal symbiosis.</title>
        <authorList>
            <consortium name="DOE Joint Genome Institute"/>
            <person name="Martino E."/>
            <person name="Morin E."/>
            <person name="Grelet G."/>
            <person name="Kuo A."/>
            <person name="Kohler A."/>
            <person name="Daghino S."/>
            <person name="Barry K."/>
            <person name="Choi C."/>
            <person name="Cichocki N."/>
            <person name="Clum A."/>
            <person name="Copeland A."/>
            <person name="Hainaut M."/>
            <person name="Haridas S."/>
            <person name="Labutti K."/>
            <person name="Lindquist E."/>
            <person name="Lipzen A."/>
            <person name="Khouja H.-R."/>
            <person name="Murat C."/>
            <person name="Ohm R."/>
            <person name="Olson A."/>
            <person name="Spatafora J."/>
            <person name="Veneault-Fourrey C."/>
            <person name="Henrissat B."/>
            <person name="Grigoriev I."/>
            <person name="Martin F."/>
            <person name="Perotto S."/>
        </authorList>
    </citation>
    <scope>NUCLEOTIDE SEQUENCE [LARGE SCALE GENOMIC DNA]</scope>
    <source>
        <strain evidence="4 5">UAMH 7357</strain>
    </source>
</reference>
<dbReference type="PANTHER" id="PTHR34502:SF5">
    <property type="entry name" value="DUF6594 DOMAIN-CONTAINING PROTEIN"/>
    <property type="match status" value="1"/>
</dbReference>
<keyword evidence="2" id="KW-0472">Membrane</keyword>
<keyword evidence="5" id="KW-1185">Reference proteome</keyword>
<feature type="transmembrane region" description="Helical" evidence="2">
    <location>
        <begin position="241"/>
        <end position="262"/>
    </location>
</feature>
<organism evidence="4 5">
    <name type="scientific">Hyaloscypha hepaticicola</name>
    <dbReference type="NCBI Taxonomy" id="2082293"/>
    <lineage>
        <taxon>Eukaryota</taxon>
        <taxon>Fungi</taxon>
        <taxon>Dikarya</taxon>
        <taxon>Ascomycota</taxon>
        <taxon>Pezizomycotina</taxon>
        <taxon>Leotiomycetes</taxon>
        <taxon>Helotiales</taxon>
        <taxon>Hyaloscyphaceae</taxon>
        <taxon>Hyaloscypha</taxon>
    </lineage>
</organism>
<dbReference type="EMBL" id="KZ613557">
    <property type="protein sequence ID" value="PMD12276.1"/>
    <property type="molecule type" value="Genomic_DNA"/>
</dbReference>
<dbReference type="InterPro" id="IPR046529">
    <property type="entry name" value="DUF6594"/>
</dbReference>
<evidence type="ECO:0000259" key="3">
    <source>
        <dbReference type="Pfam" id="PF20237"/>
    </source>
</evidence>
<dbReference type="OrthoDB" id="10636964at2759"/>
<dbReference type="Pfam" id="PF20237">
    <property type="entry name" value="DUF6594"/>
    <property type="match status" value="1"/>
</dbReference>
<protein>
    <recommendedName>
        <fullName evidence="3">DUF6594 domain-containing protein</fullName>
    </recommendedName>
</protein>
<feature type="domain" description="DUF6594" evidence="3">
    <location>
        <begin position="52"/>
        <end position="281"/>
    </location>
</feature>
<evidence type="ECO:0000313" key="5">
    <source>
        <dbReference type="Proteomes" id="UP000235672"/>
    </source>
</evidence>
<keyword evidence="2" id="KW-1133">Transmembrane helix</keyword>
<feature type="transmembrane region" description="Helical" evidence="2">
    <location>
        <begin position="269"/>
        <end position="288"/>
    </location>
</feature>
<dbReference type="Proteomes" id="UP000235672">
    <property type="component" value="Unassembled WGS sequence"/>
</dbReference>
<name>A0A2J6PEF9_9HELO</name>
<dbReference type="AlphaFoldDB" id="A0A2J6PEF9"/>